<protein>
    <recommendedName>
        <fullName evidence="4">Protein kinase domain-containing protein</fullName>
    </recommendedName>
</protein>
<evidence type="ECO:0000256" key="1">
    <source>
        <dbReference type="ARBA" id="ARBA00004167"/>
    </source>
</evidence>
<feature type="domain" description="Protein kinase" evidence="4">
    <location>
        <begin position="351"/>
        <end position="622"/>
    </location>
</feature>
<dbReference type="PROSITE" id="PS50011">
    <property type="entry name" value="PROTEIN_KINASE_DOM"/>
    <property type="match status" value="1"/>
</dbReference>
<dbReference type="Gramene" id="HORVU.MOREX.r2.4HG0339300.1">
    <property type="protein sequence ID" value="HORVU.MOREX.r2.4HG0339300.1"/>
    <property type="gene ID" value="HORVU.MOREX.r2.4HG0339300"/>
</dbReference>
<evidence type="ECO:0000256" key="2">
    <source>
        <dbReference type="SAM" id="MobiDB-lite"/>
    </source>
</evidence>
<dbReference type="Pfam" id="PF07714">
    <property type="entry name" value="PK_Tyr_Ser-Thr"/>
    <property type="match status" value="1"/>
</dbReference>
<dbReference type="Pfam" id="PF12819">
    <property type="entry name" value="Malectin_like"/>
    <property type="match status" value="1"/>
</dbReference>
<dbReference type="GO" id="GO:0005524">
    <property type="term" value="F:ATP binding"/>
    <property type="evidence" value="ECO:0007669"/>
    <property type="project" value="InterPro"/>
</dbReference>
<dbReference type="SUPFAM" id="SSF56112">
    <property type="entry name" value="Protein kinase-like (PK-like)"/>
    <property type="match status" value="1"/>
</dbReference>
<dbReference type="InterPro" id="IPR008271">
    <property type="entry name" value="Ser/Thr_kinase_AS"/>
</dbReference>
<dbReference type="Proteomes" id="UP000011116">
    <property type="component" value="Chromosome 4H"/>
</dbReference>
<dbReference type="InterPro" id="IPR000719">
    <property type="entry name" value="Prot_kinase_dom"/>
</dbReference>
<organism evidence="5 6">
    <name type="scientific">Hordeum vulgare subsp. vulgare</name>
    <name type="common">Domesticated barley</name>
    <dbReference type="NCBI Taxonomy" id="112509"/>
    <lineage>
        <taxon>Eukaryota</taxon>
        <taxon>Viridiplantae</taxon>
        <taxon>Streptophyta</taxon>
        <taxon>Embryophyta</taxon>
        <taxon>Tracheophyta</taxon>
        <taxon>Spermatophyta</taxon>
        <taxon>Magnoliopsida</taxon>
        <taxon>Liliopsida</taxon>
        <taxon>Poales</taxon>
        <taxon>Poaceae</taxon>
        <taxon>BOP clade</taxon>
        <taxon>Pooideae</taxon>
        <taxon>Triticodae</taxon>
        <taxon>Triticeae</taxon>
        <taxon>Hordeinae</taxon>
        <taxon>Hordeum</taxon>
    </lineage>
</organism>
<reference evidence="5" key="3">
    <citation type="submission" date="2022-01" db="UniProtKB">
        <authorList>
            <consortium name="EnsemblPlants"/>
        </authorList>
    </citation>
    <scope>IDENTIFICATION</scope>
    <source>
        <strain evidence="5">subsp. vulgare</strain>
    </source>
</reference>
<evidence type="ECO:0000256" key="3">
    <source>
        <dbReference type="SAM" id="Phobius"/>
    </source>
</evidence>
<proteinExistence type="predicted"/>
<accession>A0A8I6YAD8</accession>
<dbReference type="Gene3D" id="1.10.510.10">
    <property type="entry name" value="Transferase(Phosphotransferase) domain 1"/>
    <property type="match status" value="1"/>
</dbReference>
<dbReference type="Gene3D" id="3.30.200.20">
    <property type="entry name" value="Phosphorylase Kinase, domain 1"/>
    <property type="match status" value="1"/>
</dbReference>
<dbReference type="GO" id="GO:0016020">
    <property type="term" value="C:membrane"/>
    <property type="evidence" value="ECO:0007669"/>
    <property type="project" value="UniProtKB-SubCell"/>
</dbReference>
<keyword evidence="3" id="KW-0812">Transmembrane</keyword>
<sequence>MRSLESGGKYFVRAVFAYGDYDTLNKPPTFDLYFGVNYWTTVTIVNASMPYGFDMIGISPANYLQICLVNTESGTPFISGLDLRPLAANLYPEVNLTQSLVLLSFFRPTVAFGFNRYHFGTDDHHIRYPVDPYDRVWQKYEDVPSWTDVLNKTNGTVKNPLTDQYGPPSALMRSASTPLNASRMDISWSTDSSMSPAADTSYIVLLYFTELEVVQGTRQFHVFVNNNPLEAAFSPTFLETTVLRGTVQGPGPHIVSLVETSSSTHQPVISAMEIYMLRPFNQSSIDSQDKKKNKTILVLQIAVPLIAAMVLLFVALLVLWQKSKKKPDLARSTRPFENRRFKYKELKRITNNFNREIGRGGFGPVYVGYLEDGTPVAVKMQSKASLQGKEEFLAEAHHLARVHHRNLVSLVGYCKDKKHLCLVYEYMDGGNLQNRLTGQEPLNWLQRLNVALDSAYGLEYLHKSCSPPLIHRDIKTGNILLTANLNAKLSDFGLSKAFSSETRTHTTTRVAGTPGYLDPEYHETSHLRESSDVYSFGTVLLVLISAQPAIITVGTERKAIGRWVRVRLLESDIESVIDPRIRGDCDLNSVWMVVELALHCTEHKGQDRPKIAEVVERLKDSLQLETSSRSLRSNSNSSGAGGSVSADAESVGVLDAELSGEASAR</sequence>
<keyword evidence="3" id="KW-0472">Membrane</keyword>
<comment type="subcellular location">
    <subcellularLocation>
        <location evidence="1">Membrane</location>
        <topology evidence="1">Single-pass membrane protein</topology>
    </subcellularLocation>
</comment>
<evidence type="ECO:0000313" key="6">
    <source>
        <dbReference type="Proteomes" id="UP000011116"/>
    </source>
</evidence>
<dbReference type="SMR" id="A0A8I6YAD8"/>
<feature type="transmembrane region" description="Helical" evidence="3">
    <location>
        <begin position="297"/>
        <end position="320"/>
    </location>
</feature>
<feature type="region of interest" description="Disordered" evidence="2">
    <location>
        <begin position="625"/>
        <end position="648"/>
    </location>
</feature>
<dbReference type="AlphaFoldDB" id="A0A8I6YAD8"/>
<feature type="compositionally biased region" description="Low complexity" evidence="2">
    <location>
        <begin position="627"/>
        <end position="648"/>
    </location>
</feature>
<evidence type="ECO:0000259" key="4">
    <source>
        <dbReference type="PROSITE" id="PS50011"/>
    </source>
</evidence>
<dbReference type="InterPro" id="IPR001245">
    <property type="entry name" value="Ser-Thr/Tyr_kinase_cat_dom"/>
</dbReference>
<dbReference type="Gramene" id="HORVU.MOREX.r3.4HG0407590.1">
    <property type="protein sequence ID" value="HORVU.MOREX.r3.4HG0407590.1"/>
    <property type="gene ID" value="HORVU.MOREX.r3.4HG0407590"/>
</dbReference>
<dbReference type="EnsemblPlants" id="HORVU.MOREX.r3.4HG0407590.1">
    <property type="protein sequence ID" value="HORVU.MOREX.r3.4HG0407590.1"/>
    <property type="gene ID" value="HORVU.MOREX.r3.4HG0407590"/>
</dbReference>
<reference evidence="6" key="1">
    <citation type="journal article" date="2012" name="Nature">
        <title>A physical, genetic and functional sequence assembly of the barley genome.</title>
        <authorList>
            <consortium name="The International Barley Genome Sequencing Consortium"/>
            <person name="Mayer K.F."/>
            <person name="Waugh R."/>
            <person name="Brown J.W."/>
            <person name="Schulman A."/>
            <person name="Langridge P."/>
            <person name="Platzer M."/>
            <person name="Fincher G.B."/>
            <person name="Muehlbauer G.J."/>
            <person name="Sato K."/>
            <person name="Close T.J."/>
            <person name="Wise R.P."/>
            <person name="Stein N."/>
        </authorList>
    </citation>
    <scope>NUCLEOTIDE SEQUENCE [LARGE SCALE GENOMIC DNA]</scope>
    <source>
        <strain evidence="6">cv. Morex</strain>
    </source>
</reference>
<keyword evidence="3" id="KW-1133">Transmembrane helix</keyword>
<dbReference type="InterPro" id="IPR024788">
    <property type="entry name" value="Malectin-like_Carb-bd_dom"/>
</dbReference>
<dbReference type="FunFam" id="3.30.200.20:FF:000394">
    <property type="entry name" value="Leucine-rich repeat receptor-like protein kinase"/>
    <property type="match status" value="1"/>
</dbReference>
<reference evidence="5" key="2">
    <citation type="submission" date="2020-10" db="EMBL/GenBank/DDBJ databases">
        <authorList>
            <person name="Scholz U."/>
            <person name="Mascher M."/>
            <person name="Fiebig A."/>
        </authorList>
    </citation>
    <scope>NUCLEOTIDE SEQUENCE [LARGE SCALE GENOMIC DNA]</scope>
    <source>
        <strain evidence="5">cv. Morex</strain>
    </source>
</reference>
<dbReference type="PROSITE" id="PS00108">
    <property type="entry name" value="PROTEIN_KINASE_ST"/>
    <property type="match status" value="1"/>
</dbReference>
<dbReference type="InterPro" id="IPR011009">
    <property type="entry name" value="Kinase-like_dom_sf"/>
</dbReference>
<dbReference type="PANTHER" id="PTHR45631:SF182">
    <property type="entry name" value="OS05G0246600 PROTEIN"/>
    <property type="match status" value="1"/>
</dbReference>
<dbReference type="GO" id="GO:0004672">
    <property type="term" value="F:protein kinase activity"/>
    <property type="evidence" value="ECO:0007669"/>
    <property type="project" value="InterPro"/>
</dbReference>
<keyword evidence="6" id="KW-1185">Reference proteome</keyword>
<name>A0A8I6YAD8_HORVV</name>
<dbReference type="SMART" id="SM00220">
    <property type="entry name" value="S_TKc"/>
    <property type="match status" value="1"/>
</dbReference>
<dbReference type="PANTHER" id="PTHR45631">
    <property type="entry name" value="OS07G0107800 PROTEIN-RELATED"/>
    <property type="match status" value="1"/>
</dbReference>
<dbReference type="CDD" id="cd14066">
    <property type="entry name" value="STKc_IRAK"/>
    <property type="match status" value="1"/>
</dbReference>
<evidence type="ECO:0000313" key="5">
    <source>
        <dbReference type="EnsemblPlants" id="HORVU.MOREX.r3.4HG0407590.1"/>
    </source>
</evidence>